<dbReference type="EMBL" id="FOGG01000002">
    <property type="protein sequence ID" value="SEQ89547.1"/>
    <property type="molecule type" value="Genomic_DNA"/>
</dbReference>
<keyword evidence="1" id="KW-0251">Elongation factor</keyword>
<protein>
    <submittedName>
        <fullName evidence="1">Transcription elongation factor, GreA/GreB family</fullName>
    </submittedName>
</protein>
<organism evidence="1 2">
    <name type="scientific">Pedobacter rhizosphaerae</name>
    <dbReference type="NCBI Taxonomy" id="390241"/>
    <lineage>
        <taxon>Bacteria</taxon>
        <taxon>Pseudomonadati</taxon>
        <taxon>Bacteroidota</taxon>
        <taxon>Sphingobacteriia</taxon>
        <taxon>Sphingobacteriales</taxon>
        <taxon>Sphingobacteriaceae</taxon>
        <taxon>Pedobacter</taxon>
    </lineage>
</organism>
<reference evidence="1 2" key="1">
    <citation type="submission" date="2016-10" db="EMBL/GenBank/DDBJ databases">
        <authorList>
            <person name="de Groot N.N."/>
        </authorList>
    </citation>
    <scope>NUCLEOTIDE SEQUENCE [LARGE SCALE GENOMIC DNA]</scope>
    <source>
        <strain evidence="1 2">DSM 18610</strain>
    </source>
</reference>
<evidence type="ECO:0000313" key="2">
    <source>
        <dbReference type="Proteomes" id="UP000199572"/>
    </source>
</evidence>
<dbReference type="RefSeq" id="WP_090880489.1">
    <property type="nucleotide sequence ID" value="NZ_FOGG01000002.1"/>
</dbReference>
<keyword evidence="2" id="KW-1185">Reference proteome</keyword>
<dbReference type="Proteomes" id="UP000199572">
    <property type="component" value="Unassembled WGS sequence"/>
</dbReference>
<evidence type="ECO:0000313" key="1">
    <source>
        <dbReference type="EMBL" id="SEQ89547.1"/>
    </source>
</evidence>
<dbReference type="Gene3D" id="3.10.50.30">
    <property type="entry name" value="Transcription elongation factor, GreA/GreB, C-terminal domain"/>
    <property type="match status" value="1"/>
</dbReference>
<accession>A0A1H9JRS3</accession>
<dbReference type="GO" id="GO:0003746">
    <property type="term" value="F:translation elongation factor activity"/>
    <property type="evidence" value="ECO:0007669"/>
    <property type="project" value="UniProtKB-KW"/>
</dbReference>
<dbReference type="STRING" id="390241.SAMN04488023_10245"/>
<dbReference type="GO" id="GO:0032784">
    <property type="term" value="P:regulation of DNA-templated transcription elongation"/>
    <property type="evidence" value="ECO:0007669"/>
    <property type="project" value="InterPro"/>
</dbReference>
<dbReference type="InterPro" id="IPR036953">
    <property type="entry name" value="GreA/GreB_C_sf"/>
</dbReference>
<name>A0A1H9JRS3_9SPHI</name>
<proteinExistence type="predicted"/>
<dbReference type="AlphaFoldDB" id="A0A1H9JRS3"/>
<sequence>MSKTTTLKAQLYQLCLSFIQKRIENIEYSLQQARQASNDDTKSSAGDKYETTREMMQQEMDRNSKLLYEAGQQKIALQQIENIEAANISKNGSLVITSEGSFYISISAGELLIAGQKYYAISQAAPIGKALMGKKIGESFKFNGKEYAVKEIL</sequence>
<keyword evidence="1" id="KW-0648">Protein biosynthesis</keyword>
<dbReference type="GO" id="GO:0003677">
    <property type="term" value="F:DNA binding"/>
    <property type="evidence" value="ECO:0007669"/>
    <property type="project" value="InterPro"/>
</dbReference>
<gene>
    <name evidence="1" type="ORF">SAMN04488023_10245</name>
</gene>
<dbReference type="OrthoDB" id="667380at2"/>